<evidence type="ECO:0000313" key="12">
    <source>
        <dbReference type="EMBL" id="NXT83599.1"/>
    </source>
</evidence>
<dbReference type="GO" id="GO:0006955">
    <property type="term" value="P:immune response"/>
    <property type="evidence" value="ECO:0007669"/>
    <property type="project" value="TreeGrafter"/>
</dbReference>
<evidence type="ECO:0000256" key="10">
    <source>
        <dbReference type="RuleBase" id="RU004439"/>
    </source>
</evidence>
<comment type="similarity">
    <text evidence="10">Belongs to the MHC class I family.</text>
</comment>
<dbReference type="GO" id="GO:0009897">
    <property type="term" value="C:external side of plasma membrane"/>
    <property type="evidence" value="ECO:0007669"/>
    <property type="project" value="TreeGrafter"/>
</dbReference>
<dbReference type="InterPro" id="IPR011162">
    <property type="entry name" value="MHC_I/II-like_Ag-recog"/>
</dbReference>
<comment type="caution">
    <text evidence="12">The sequence shown here is derived from an EMBL/GenBank/DDBJ whole genome shotgun (WGS) entry which is preliminary data.</text>
</comment>
<dbReference type="PANTHER" id="PTHR16675">
    <property type="entry name" value="MHC CLASS I-RELATED"/>
    <property type="match status" value="1"/>
</dbReference>
<feature type="non-terminal residue" evidence="12">
    <location>
        <position position="131"/>
    </location>
</feature>
<proteinExistence type="inferred from homology"/>
<dbReference type="Pfam" id="PF00129">
    <property type="entry name" value="MHC_I"/>
    <property type="match status" value="1"/>
</dbReference>
<evidence type="ECO:0000313" key="13">
    <source>
        <dbReference type="Proteomes" id="UP000557426"/>
    </source>
</evidence>
<dbReference type="SUPFAM" id="SSF54452">
    <property type="entry name" value="MHC antigen-recognition domain"/>
    <property type="match status" value="1"/>
</dbReference>
<evidence type="ECO:0000256" key="9">
    <source>
        <dbReference type="ARBA" id="ARBA00023180"/>
    </source>
</evidence>
<feature type="domain" description="MHC class I-like antigen recognition-like" evidence="11">
    <location>
        <begin position="8"/>
        <end position="96"/>
    </location>
</feature>
<dbReference type="Proteomes" id="UP000557426">
    <property type="component" value="Unassembled WGS sequence"/>
</dbReference>
<keyword evidence="3" id="KW-0812">Transmembrane</keyword>
<dbReference type="PRINTS" id="PR01638">
    <property type="entry name" value="MHCCLASSI"/>
</dbReference>
<evidence type="ECO:0000256" key="6">
    <source>
        <dbReference type="ARBA" id="ARBA00022989"/>
    </source>
</evidence>
<name>A0A7L3FUX2_9GRUI</name>
<evidence type="ECO:0000256" key="1">
    <source>
        <dbReference type="ARBA" id="ARBA00004479"/>
    </source>
</evidence>
<evidence type="ECO:0000256" key="2">
    <source>
        <dbReference type="ARBA" id="ARBA00022451"/>
    </source>
</evidence>
<keyword evidence="13" id="KW-1185">Reference proteome</keyword>
<evidence type="ECO:0000256" key="5">
    <source>
        <dbReference type="ARBA" id="ARBA00022859"/>
    </source>
</evidence>
<dbReference type="GO" id="GO:0002474">
    <property type="term" value="P:antigen processing and presentation of peptide antigen via MHC class I"/>
    <property type="evidence" value="ECO:0007669"/>
    <property type="project" value="UniProtKB-KW"/>
</dbReference>
<dbReference type="GO" id="GO:0005615">
    <property type="term" value="C:extracellular space"/>
    <property type="evidence" value="ECO:0007669"/>
    <property type="project" value="TreeGrafter"/>
</dbReference>
<dbReference type="InterPro" id="IPR001039">
    <property type="entry name" value="MHC_I_a_a1/a2"/>
</dbReference>
<protein>
    <submittedName>
        <fullName evidence="12">HA1F protein</fullName>
    </submittedName>
</protein>
<evidence type="ECO:0000256" key="4">
    <source>
        <dbReference type="ARBA" id="ARBA00022729"/>
    </source>
</evidence>
<evidence type="ECO:0000259" key="11">
    <source>
        <dbReference type="Pfam" id="PF00129"/>
    </source>
</evidence>
<gene>
    <name evidence="12" type="primary">Ha1f_8</name>
    <name evidence="12" type="ORF">ZAPATR_R05460</name>
</gene>
<dbReference type="PANTHER" id="PTHR16675:SF242">
    <property type="entry name" value="MAJOR HISTOCOMPATIBILITY COMPLEX CLASS I-RELATED GENE PROTEIN"/>
    <property type="match status" value="1"/>
</dbReference>
<organism evidence="12 13">
    <name type="scientific">Zapornia atra</name>
    <name type="common">Henderson crake</name>
    <dbReference type="NCBI Taxonomy" id="2585822"/>
    <lineage>
        <taxon>Eukaryota</taxon>
        <taxon>Metazoa</taxon>
        <taxon>Chordata</taxon>
        <taxon>Craniata</taxon>
        <taxon>Vertebrata</taxon>
        <taxon>Euteleostomi</taxon>
        <taxon>Archelosauria</taxon>
        <taxon>Archosauria</taxon>
        <taxon>Dinosauria</taxon>
        <taxon>Saurischia</taxon>
        <taxon>Theropoda</taxon>
        <taxon>Coelurosauria</taxon>
        <taxon>Aves</taxon>
        <taxon>Neognathae</taxon>
        <taxon>Neoaves</taxon>
        <taxon>Gruiformes</taxon>
        <taxon>Rallidae</taxon>
        <taxon>Zapornia</taxon>
    </lineage>
</organism>
<keyword evidence="9" id="KW-0325">Glycoprotein</keyword>
<accession>A0A7L3FUX2</accession>
<reference evidence="12 13" key="1">
    <citation type="submission" date="2019-09" db="EMBL/GenBank/DDBJ databases">
        <title>Bird 10,000 Genomes (B10K) Project - Family phase.</title>
        <authorList>
            <person name="Zhang G."/>
        </authorList>
    </citation>
    <scope>NUCLEOTIDE SEQUENCE [LARGE SCALE GENOMIC DNA]</scope>
    <source>
        <strain evidence="12">B10K-DU-011-47</strain>
        <tissue evidence="12">Mixed tissue sample</tissue>
    </source>
</reference>
<dbReference type="EMBL" id="VZTU01028311">
    <property type="protein sequence ID" value="NXT83599.1"/>
    <property type="molecule type" value="Genomic_DNA"/>
</dbReference>
<dbReference type="InterPro" id="IPR011161">
    <property type="entry name" value="MHC_I-like_Ag-recog"/>
</dbReference>
<dbReference type="GO" id="GO:0042612">
    <property type="term" value="C:MHC class I protein complex"/>
    <property type="evidence" value="ECO:0007669"/>
    <property type="project" value="UniProtKB-KW"/>
</dbReference>
<dbReference type="InterPro" id="IPR050208">
    <property type="entry name" value="MHC_class-I_related"/>
</dbReference>
<dbReference type="InterPro" id="IPR037055">
    <property type="entry name" value="MHC_I-like_Ag-recog_sf"/>
</dbReference>
<comment type="subcellular location">
    <subcellularLocation>
        <location evidence="1">Membrane</location>
        <topology evidence="1">Single-pass type I membrane protein</topology>
    </subcellularLocation>
</comment>
<keyword evidence="6" id="KW-1133">Transmembrane helix</keyword>
<dbReference type="AlphaFoldDB" id="A0A7L3FUX2"/>
<dbReference type="Gene3D" id="3.30.500.10">
    <property type="entry name" value="MHC class I-like antigen recognition-like"/>
    <property type="match status" value="1"/>
</dbReference>
<keyword evidence="2" id="KW-0490">MHC I</keyword>
<keyword evidence="8" id="KW-1015">Disulfide bond</keyword>
<evidence type="ECO:0000256" key="3">
    <source>
        <dbReference type="ARBA" id="ARBA00022692"/>
    </source>
</evidence>
<keyword evidence="4" id="KW-0732">Signal</keyword>
<keyword evidence="7" id="KW-0472">Membrane</keyword>
<evidence type="ECO:0000256" key="8">
    <source>
        <dbReference type="ARBA" id="ARBA00023157"/>
    </source>
</evidence>
<sequence length="131" mass="14674">PHLPGHVSGAHTLQHMHGCDLLEDRSTRGYQQIAYSGRDFIAFDMDTMTFTVADAAAQITKRNWEADRTVAEHDTHYLESTYPELLRKYVSYGQAVLERKALTATLSPLPPTVRVSGKETQGNLTLFCCAY</sequence>
<keyword evidence="5" id="KW-0391">Immunity</keyword>
<feature type="non-terminal residue" evidence="12">
    <location>
        <position position="1"/>
    </location>
</feature>
<evidence type="ECO:0000256" key="7">
    <source>
        <dbReference type="ARBA" id="ARBA00023136"/>
    </source>
</evidence>